<dbReference type="InterPro" id="IPR001849">
    <property type="entry name" value="PH_domain"/>
</dbReference>
<dbReference type="InterPro" id="IPR023394">
    <property type="entry name" value="Sec7_C_sf"/>
</dbReference>
<reference evidence="8 9" key="1">
    <citation type="submission" date="2024-10" db="EMBL/GenBank/DDBJ databases">
        <authorList>
            <person name="Kim D."/>
        </authorList>
    </citation>
    <scope>NUCLEOTIDE SEQUENCE [LARGE SCALE GENOMIC DNA]</scope>
    <source>
        <strain evidence="8">BH-2024</strain>
    </source>
</reference>
<dbReference type="CDD" id="cd00171">
    <property type="entry name" value="Sec7"/>
    <property type="match status" value="1"/>
</dbReference>
<dbReference type="InterPro" id="IPR000904">
    <property type="entry name" value="Sec7_dom"/>
</dbReference>
<dbReference type="SUPFAM" id="SSF48425">
    <property type="entry name" value="Sec7 domain"/>
    <property type="match status" value="1"/>
</dbReference>
<dbReference type="Gene3D" id="2.30.29.30">
    <property type="entry name" value="Pleckstrin-homology domain (PH domain)/Phosphotyrosine-binding domain (PTB)"/>
    <property type="match status" value="1"/>
</dbReference>
<feature type="compositionally biased region" description="Low complexity" evidence="6">
    <location>
        <begin position="187"/>
        <end position="197"/>
    </location>
</feature>
<keyword evidence="4" id="KW-0597">Phosphoprotein</keyword>
<name>A0ABD2HND6_9BILA</name>
<dbReference type="InterPro" id="IPR011993">
    <property type="entry name" value="PH-like_dom_sf"/>
</dbReference>
<feature type="domain" description="SEC7" evidence="7">
    <location>
        <begin position="310"/>
        <end position="503"/>
    </location>
</feature>
<evidence type="ECO:0000256" key="1">
    <source>
        <dbReference type="ARBA" id="ARBA00004496"/>
    </source>
</evidence>
<gene>
    <name evidence="8" type="ORF">niasHT_030885</name>
</gene>
<dbReference type="PROSITE" id="PS50190">
    <property type="entry name" value="SEC7"/>
    <property type="match status" value="1"/>
</dbReference>
<dbReference type="Pfam" id="PF01369">
    <property type="entry name" value="Sec7"/>
    <property type="match status" value="1"/>
</dbReference>
<evidence type="ECO:0000259" key="7">
    <source>
        <dbReference type="PROSITE" id="PS50190"/>
    </source>
</evidence>
<comment type="subcellular location">
    <subcellularLocation>
        <location evidence="1">Cytoplasm</location>
    </subcellularLocation>
</comment>
<dbReference type="SMART" id="SM00233">
    <property type="entry name" value="PH"/>
    <property type="match status" value="1"/>
</dbReference>
<dbReference type="Pfam" id="PF16453">
    <property type="entry name" value="IQ_SEC7_PH"/>
    <property type="match status" value="1"/>
</dbReference>
<dbReference type="PANTHER" id="PTHR10663:SF342">
    <property type="entry name" value="FI21420P1"/>
    <property type="match status" value="1"/>
</dbReference>
<dbReference type="InterPro" id="IPR033742">
    <property type="entry name" value="IQSEC_PH"/>
</dbReference>
<protein>
    <recommendedName>
        <fullName evidence="7">SEC7 domain-containing protein</fullName>
    </recommendedName>
</protein>
<dbReference type="PANTHER" id="PTHR10663">
    <property type="entry name" value="GUANYL-NUCLEOTIDE EXCHANGE FACTOR"/>
    <property type="match status" value="1"/>
</dbReference>
<dbReference type="SUPFAM" id="SSF50729">
    <property type="entry name" value="PH domain-like"/>
    <property type="match status" value="1"/>
</dbReference>
<evidence type="ECO:0000256" key="3">
    <source>
        <dbReference type="ARBA" id="ARBA00022490"/>
    </source>
</evidence>
<keyword evidence="5" id="KW-0175">Coiled coil</keyword>
<comment type="caution">
    <text evidence="8">The sequence shown here is derived from an EMBL/GenBank/DDBJ whole genome shotgun (WGS) entry which is preliminary data.</text>
</comment>
<keyword evidence="9" id="KW-1185">Reference proteome</keyword>
<dbReference type="SMART" id="SM00222">
    <property type="entry name" value="Sec7"/>
    <property type="match status" value="1"/>
</dbReference>
<evidence type="ECO:0000256" key="6">
    <source>
        <dbReference type="SAM" id="MobiDB-lite"/>
    </source>
</evidence>
<evidence type="ECO:0000256" key="4">
    <source>
        <dbReference type="ARBA" id="ARBA00022553"/>
    </source>
</evidence>
<dbReference type="InterPro" id="IPR035999">
    <property type="entry name" value="Sec7_dom_sf"/>
</dbReference>
<dbReference type="Gene3D" id="1.10.1000.11">
    <property type="entry name" value="Arf Nucleotide-binding Site Opener,domain 2"/>
    <property type="match status" value="1"/>
</dbReference>
<dbReference type="AlphaFoldDB" id="A0ABD2HND6"/>
<organism evidence="8 9">
    <name type="scientific">Heterodera trifolii</name>
    <dbReference type="NCBI Taxonomy" id="157864"/>
    <lineage>
        <taxon>Eukaryota</taxon>
        <taxon>Metazoa</taxon>
        <taxon>Ecdysozoa</taxon>
        <taxon>Nematoda</taxon>
        <taxon>Chromadorea</taxon>
        <taxon>Rhabditida</taxon>
        <taxon>Tylenchina</taxon>
        <taxon>Tylenchomorpha</taxon>
        <taxon>Tylenchoidea</taxon>
        <taxon>Heteroderidae</taxon>
        <taxon>Heteroderinae</taxon>
        <taxon>Heterodera</taxon>
    </lineage>
</organism>
<keyword evidence="3" id="KW-0963">Cytoplasm</keyword>
<dbReference type="EMBL" id="JBICBT010001408">
    <property type="protein sequence ID" value="KAL3068594.1"/>
    <property type="molecule type" value="Genomic_DNA"/>
</dbReference>
<sequence>MRPFKCKSHQYDSSKNFQELLSPRLFQRRQQNGGTIVQRVLQQQQFQQMFQQYQLQQQQQRESPPPSTVFGNSCDGTLCQSDRLTSDSSQTLLHIGPNGDDSKDHSADVALVDGPTTDDVRNSDSMHSQQHNHHRAHLQPMPPQQHQQQHSSAVSRASSVRSAPLRPSRYESSSLPRMGVNGGVGGSTTNISSSGGNGHGTNCCHGAGRGVVAPGSALLPSVVLMPMPSVVCVDGGAVATRRDSIRNGYVGTGANVAAAKTAAPPPVSSSSLLSSSSNMNHQQQPQQQQQQMVVAATNGDLFPANMQMRVEWNEQQRRRLYRIALNFFNKTPDLGVQLLISWGFVRNSPRELALLFMERRGISKQMIGEYLGTLRSQFHTAVLNCFIEQISMYDMEIDIALRQLLKHIRLPLEAQKIDHIIQAFAQHYVACNRNRLCALDTPDSMYILAFAVIMLNTDLHTPSLKDSRRMKLDEFVQNLYRLEEARHMDRNILAGIYERVKQLEFQAGADHVTQVLKVDQSIPAKEKPKLVEPHRRLICYCRLHQLIDPNKRQSATAHQREIFLFNDLMLVCKLVSVARRKSSGLGQYQLRHATPLIGLQVKEFQNNTYPNGLIITCADGQVLMFNAKNGDDRFRFIADIRESVAESTEMEQWRRWSWSWTNSSNRSTPLSADGSSNE</sequence>
<evidence type="ECO:0000256" key="2">
    <source>
        <dbReference type="ARBA" id="ARBA00006248"/>
    </source>
</evidence>
<dbReference type="Gene3D" id="1.10.220.20">
    <property type="match status" value="1"/>
</dbReference>
<feature type="region of interest" description="Disordered" evidence="6">
    <location>
        <begin position="260"/>
        <end position="288"/>
    </location>
</feature>
<feature type="region of interest" description="Disordered" evidence="6">
    <location>
        <begin position="90"/>
        <end position="197"/>
    </location>
</feature>
<evidence type="ECO:0000256" key="5">
    <source>
        <dbReference type="ARBA" id="ARBA00023054"/>
    </source>
</evidence>
<feature type="compositionally biased region" description="Low complexity" evidence="6">
    <location>
        <begin position="144"/>
        <end position="167"/>
    </location>
</feature>
<evidence type="ECO:0000313" key="9">
    <source>
        <dbReference type="Proteomes" id="UP001620626"/>
    </source>
</evidence>
<dbReference type="Proteomes" id="UP001620626">
    <property type="component" value="Unassembled WGS sequence"/>
</dbReference>
<dbReference type="GO" id="GO:0005737">
    <property type="term" value="C:cytoplasm"/>
    <property type="evidence" value="ECO:0007669"/>
    <property type="project" value="UniProtKB-SubCell"/>
</dbReference>
<comment type="similarity">
    <text evidence="2">Belongs to the BRAG family.</text>
</comment>
<accession>A0ABD2HND6</accession>
<evidence type="ECO:0000313" key="8">
    <source>
        <dbReference type="EMBL" id="KAL3068594.1"/>
    </source>
</evidence>
<proteinExistence type="inferred from homology"/>